<gene>
    <name evidence="1" type="ordered locus">Metho_2643</name>
</gene>
<protein>
    <submittedName>
        <fullName evidence="1">Uncharacterized protein</fullName>
    </submittedName>
</protein>
<dbReference type="RefSeq" id="WP_015313905.1">
    <property type="nucleotide sequence ID" value="NC_019972.1"/>
</dbReference>
<organism evidence="1 2">
    <name type="scientific">Methanomethylovorans hollandica (strain DSM 15978 / NBRC 107637 / DMS1)</name>
    <dbReference type="NCBI Taxonomy" id="867904"/>
    <lineage>
        <taxon>Archaea</taxon>
        <taxon>Methanobacteriati</taxon>
        <taxon>Methanobacteriota</taxon>
        <taxon>Stenosarchaea group</taxon>
        <taxon>Methanomicrobia</taxon>
        <taxon>Methanosarcinales</taxon>
        <taxon>Methanosarcinaceae</taxon>
        <taxon>Methanomethylovorans</taxon>
    </lineage>
</organism>
<reference evidence="2" key="1">
    <citation type="submission" date="2012-02" db="EMBL/GenBank/DDBJ databases">
        <title>Complete sequence of plasmid of Methanomethylovorans hollandica DSM 15978.</title>
        <authorList>
            <person name="Lucas S."/>
            <person name="Copeland A."/>
            <person name="Lapidus A."/>
            <person name="Glavina del Rio T."/>
            <person name="Dalin E."/>
            <person name="Tice H."/>
            <person name="Bruce D."/>
            <person name="Goodwin L."/>
            <person name="Pitluck S."/>
            <person name="Peters L."/>
            <person name="Mikhailova N."/>
            <person name="Held B."/>
            <person name="Kyrpides N."/>
            <person name="Mavromatis K."/>
            <person name="Ivanova N."/>
            <person name="Brettin T."/>
            <person name="Detter J.C."/>
            <person name="Han C."/>
            <person name="Larimer F."/>
            <person name="Land M."/>
            <person name="Hauser L."/>
            <person name="Markowitz V."/>
            <person name="Cheng J.-F."/>
            <person name="Hugenholtz P."/>
            <person name="Woyke T."/>
            <person name="Wu D."/>
            <person name="Spring S."/>
            <person name="Schroeder M."/>
            <person name="Brambilla E."/>
            <person name="Klenk H.-P."/>
            <person name="Eisen J.A."/>
        </authorList>
    </citation>
    <scope>NUCLEOTIDE SEQUENCE [LARGE SCALE GENOMIC DNA]</scope>
    <source>
        <strain evidence="2">DSM 15978 / NBRC 107637 / DMS1</strain>
        <plasmid evidence="2">Plasmid pMETHO01</plasmid>
    </source>
</reference>
<evidence type="ECO:0000313" key="2">
    <source>
        <dbReference type="Proteomes" id="UP000010866"/>
    </source>
</evidence>
<dbReference type="EMBL" id="CP003363">
    <property type="protein sequence ID" value="AGB50773.1"/>
    <property type="molecule type" value="Genomic_DNA"/>
</dbReference>
<dbReference type="HOGENOM" id="CLU_2115491_0_0_2"/>
<keyword evidence="2" id="KW-1185">Reference proteome</keyword>
<dbReference type="KEGG" id="mhz:Metho_2643"/>
<name>L0L2Y6_METHD</name>
<dbReference type="Proteomes" id="UP000010866">
    <property type="component" value="Plasmid pMETHO01"/>
</dbReference>
<dbReference type="GeneID" id="14401605"/>
<accession>L0L2Y6</accession>
<proteinExistence type="predicted"/>
<dbReference type="AlphaFoldDB" id="L0L2Y6"/>
<geneLocation type="plasmid" evidence="1 2">
    <name>pMETHO01</name>
</geneLocation>
<sequence length="114" mass="12986">MSNIQNEINTKWLSLTSEQRKQIDDWITSHITINQEVAETCESTSSLICESDFIQEELPQYEAGDVQESSVREISSFVCDLCGDCINVDDENISHKILEHVLIFHIDTILNNPS</sequence>
<evidence type="ECO:0000313" key="1">
    <source>
        <dbReference type="EMBL" id="AGB50773.1"/>
    </source>
</evidence>
<keyword evidence="1" id="KW-0614">Plasmid</keyword>